<reference evidence="2" key="1">
    <citation type="submission" date="2021-06" db="EMBL/GenBank/DDBJ databases">
        <authorList>
            <person name="Kallberg Y."/>
            <person name="Tangrot J."/>
            <person name="Rosling A."/>
        </authorList>
    </citation>
    <scope>NUCLEOTIDE SEQUENCE</scope>
    <source>
        <strain evidence="2">AZ414A</strain>
    </source>
</reference>
<protein>
    <submittedName>
        <fullName evidence="2">2244_t:CDS:1</fullName>
    </submittedName>
</protein>
<evidence type="ECO:0000256" key="1">
    <source>
        <dbReference type="SAM" id="MobiDB-lite"/>
    </source>
</evidence>
<evidence type="ECO:0000313" key="3">
    <source>
        <dbReference type="Proteomes" id="UP000789706"/>
    </source>
</evidence>
<feature type="region of interest" description="Disordered" evidence="1">
    <location>
        <begin position="1"/>
        <end position="21"/>
    </location>
</feature>
<dbReference type="EMBL" id="CAJVPK010003896">
    <property type="protein sequence ID" value="CAG8632095.1"/>
    <property type="molecule type" value="Genomic_DNA"/>
</dbReference>
<accession>A0A9N9DBE3</accession>
<dbReference type="AlphaFoldDB" id="A0A9N9DBE3"/>
<dbReference type="OrthoDB" id="2432793at2759"/>
<name>A0A9N9DBE3_9GLOM</name>
<evidence type="ECO:0000313" key="2">
    <source>
        <dbReference type="EMBL" id="CAG8632095.1"/>
    </source>
</evidence>
<keyword evidence="3" id="KW-1185">Reference proteome</keyword>
<organism evidence="2 3">
    <name type="scientific">Diversispora eburnea</name>
    <dbReference type="NCBI Taxonomy" id="1213867"/>
    <lineage>
        <taxon>Eukaryota</taxon>
        <taxon>Fungi</taxon>
        <taxon>Fungi incertae sedis</taxon>
        <taxon>Mucoromycota</taxon>
        <taxon>Glomeromycotina</taxon>
        <taxon>Glomeromycetes</taxon>
        <taxon>Diversisporales</taxon>
        <taxon>Diversisporaceae</taxon>
        <taxon>Diversispora</taxon>
    </lineage>
</organism>
<feature type="compositionally biased region" description="Basic and acidic residues" evidence="1">
    <location>
        <begin position="7"/>
        <end position="16"/>
    </location>
</feature>
<proteinExistence type="predicted"/>
<sequence>VQDIESGIDKENRDVGDESVEGTYPIAPKLTQKINCDNIIQYWIPDNYIIETEVAEKKVKCETKWESNSK</sequence>
<feature type="non-terminal residue" evidence="2">
    <location>
        <position position="1"/>
    </location>
</feature>
<dbReference type="Proteomes" id="UP000789706">
    <property type="component" value="Unassembled WGS sequence"/>
</dbReference>
<gene>
    <name evidence="2" type="ORF">DEBURN_LOCUS10821</name>
</gene>
<comment type="caution">
    <text evidence="2">The sequence shown here is derived from an EMBL/GenBank/DDBJ whole genome shotgun (WGS) entry which is preliminary data.</text>
</comment>